<feature type="domain" description="Formyl transferase N-terminal" evidence="6">
    <location>
        <begin position="1"/>
        <end position="179"/>
    </location>
</feature>
<dbReference type="InterPro" id="IPR011034">
    <property type="entry name" value="Formyl_transferase-like_C_sf"/>
</dbReference>
<dbReference type="InterPro" id="IPR044135">
    <property type="entry name" value="Met-tRNA-FMT_C"/>
</dbReference>
<feature type="domain" description="Formyl transferase C-terminal" evidence="7">
    <location>
        <begin position="203"/>
        <end position="302"/>
    </location>
</feature>
<keyword evidence="4 5" id="KW-0648">Protein biosynthesis</keyword>
<evidence type="ECO:0000256" key="2">
    <source>
        <dbReference type="ARBA" id="ARBA00012261"/>
    </source>
</evidence>
<evidence type="ECO:0000259" key="7">
    <source>
        <dbReference type="Pfam" id="PF02911"/>
    </source>
</evidence>
<comment type="function">
    <text evidence="5">Attaches a formyl group to the free amino group of methionyl-tRNA(fMet). The formyl group appears to play a dual role in the initiator identity of N-formylmethionyl-tRNA by promoting its recognition by IF2 and preventing the misappropriation of this tRNA by the elongation apparatus.</text>
</comment>
<dbReference type="Proteomes" id="UP001198862">
    <property type="component" value="Unassembled WGS sequence"/>
</dbReference>
<evidence type="ECO:0000313" key="8">
    <source>
        <dbReference type="EMBL" id="MCC8429454.1"/>
    </source>
</evidence>
<dbReference type="PROSITE" id="PS00373">
    <property type="entry name" value="GART"/>
    <property type="match status" value="1"/>
</dbReference>
<protein>
    <recommendedName>
        <fullName evidence="2 5">Methionyl-tRNA formyltransferase</fullName>
        <ecNumber evidence="2 5">2.1.2.9</ecNumber>
    </recommendedName>
</protein>
<dbReference type="CDD" id="cd08646">
    <property type="entry name" value="FMT_core_Met-tRNA-FMT_N"/>
    <property type="match status" value="1"/>
</dbReference>
<dbReference type="HAMAP" id="MF_00182">
    <property type="entry name" value="Formyl_trans"/>
    <property type="match status" value="1"/>
</dbReference>
<reference evidence="8 9" key="1">
    <citation type="submission" date="2021-11" db="EMBL/GenBank/DDBJ databases">
        <authorList>
            <person name="Lee D.-H."/>
            <person name="Kim S.-B."/>
        </authorList>
    </citation>
    <scope>NUCLEOTIDE SEQUENCE [LARGE SCALE GENOMIC DNA]</scope>
    <source>
        <strain evidence="8 9">KCTC 52223</strain>
    </source>
</reference>
<dbReference type="EMBL" id="JAJISD010000004">
    <property type="protein sequence ID" value="MCC8429454.1"/>
    <property type="molecule type" value="Genomic_DNA"/>
</dbReference>
<dbReference type="PANTHER" id="PTHR11138:SF5">
    <property type="entry name" value="METHIONYL-TRNA FORMYLTRANSFERASE, MITOCHONDRIAL"/>
    <property type="match status" value="1"/>
</dbReference>
<dbReference type="RefSeq" id="WP_230550656.1">
    <property type="nucleotide sequence ID" value="NZ_JAJISD010000004.1"/>
</dbReference>
<organism evidence="8 9">
    <name type="scientific">Reyranella aquatilis</name>
    <dbReference type="NCBI Taxonomy" id="2035356"/>
    <lineage>
        <taxon>Bacteria</taxon>
        <taxon>Pseudomonadati</taxon>
        <taxon>Pseudomonadota</taxon>
        <taxon>Alphaproteobacteria</taxon>
        <taxon>Hyphomicrobiales</taxon>
        <taxon>Reyranellaceae</taxon>
        <taxon>Reyranella</taxon>
    </lineage>
</organism>
<dbReference type="InterPro" id="IPR002376">
    <property type="entry name" value="Formyl_transf_N"/>
</dbReference>
<dbReference type="SUPFAM" id="SSF50486">
    <property type="entry name" value="FMT C-terminal domain-like"/>
    <property type="match status" value="1"/>
</dbReference>
<dbReference type="Pfam" id="PF00551">
    <property type="entry name" value="Formyl_trans_N"/>
    <property type="match status" value="1"/>
</dbReference>
<dbReference type="Gene3D" id="3.40.50.12230">
    <property type="match status" value="1"/>
</dbReference>
<dbReference type="Pfam" id="PF02911">
    <property type="entry name" value="Formyl_trans_C"/>
    <property type="match status" value="1"/>
</dbReference>
<dbReference type="EC" id="2.1.2.9" evidence="2 5"/>
<dbReference type="InterPro" id="IPR005794">
    <property type="entry name" value="Fmt"/>
</dbReference>
<sequence length="320" mass="33753">MKIAFLGTSAFAVPALRALVEAGHDVACVYTRAPKPAGRGQQERKTPVHELAEELGLPVRTPRTLKTDEAAEAFKALDLDAAVVVSYGHILPRSFLEAPVLGCLNIHGSLLPRWRGAAPIHRAILAGDAETGVTTMRMDEGLDTGPMLLAESTPISAADTAQTVHDRLADLGAQLIVSTLDGLMRRSIEPVDQPTEGVTYAHKLGKEEGVLDWRRPAAELERKVRGFHPWPGTSFDAPKDGGVERIKLLEAALTLAGGPPGSVTIARDGFPVVACGVGGLKLLRLQRPGKSAQSADAFLRGFALASGTVLPSPAALSLPT</sequence>
<proteinExistence type="inferred from homology"/>
<evidence type="ECO:0000256" key="1">
    <source>
        <dbReference type="ARBA" id="ARBA00010699"/>
    </source>
</evidence>
<dbReference type="InterPro" id="IPR036477">
    <property type="entry name" value="Formyl_transf_N_sf"/>
</dbReference>
<dbReference type="InterPro" id="IPR001555">
    <property type="entry name" value="GART_AS"/>
</dbReference>
<comment type="catalytic activity">
    <reaction evidence="5">
        <text>L-methionyl-tRNA(fMet) + (6R)-10-formyltetrahydrofolate = N-formyl-L-methionyl-tRNA(fMet) + (6S)-5,6,7,8-tetrahydrofolate + H(+)</text>
        <dbReference type="Rhea" id="RHEA:24380"/>
        <dbReference type="Rhea" id="RHEA-COMP:9952"/>
        <dbReference type="Rhea" id="RHEA-COMP:9953"/>
        <dbReference type="ChEBI" id="CHEBI:15378"/>
        <dbReference type="ChEBI" id="CHEBI:57453"/>
        <dbReference type="ChEBI" id="CHEBI:78530"/>
        <dbReference type="ChEBI" id="CHEBI:78844"/>
        <dbReference type="ChEBI" id="CHEBI:195366"/>
        <dbReference type="EC" id="2.1.2.9"/>
    </reaction>
</comment>
<dbReference type="InterPro" id="IPR041711">
    <property type="entry name" value="Met-tRNA-FMT_N"/>
</dbReference>
<gene>
    <name evidence="5 8" type="primary">fmt</name>
    <name evidence="8" type="ORF">LJ725_10785</name>
</gene>
<dbReference type="InterPro" id="IPR005793">
    <property type="entry name" value="Formyl_trans_C"/>
</dbReference>
<name>A0ABS8KTP7_9HYPH</name>
<evidence type="ECO:0000259" key="6">
    <source>
        <dbReference type="Pfam" id="PF00551"/>
    </source>
</evidence>
<evidence type="ECO:0000313" key="9">
    <source>
        <dbReference type="Proteomes" id="UP001198862"/>
    </source>
</evidence>
<feature type="binding site" evidence="5">
    <location>
        <begin position="109"/>
        <end position="112"/>
    </location>
    <ligand>
        <name>(6S)-5,6,7,8-tetrahydrofolate</name>
        <dbReference type="ChEBI" id="CHEBI:57453"/>
    </ligand>
</feature>
<dbReference type="SUPFAM" id="SSF53328">
    <property type="entry name" value="Formyltransferase"/>
    <property type="match status" value="1"/>
</dbReference>
<dbReference type="PANTHER" id="PTHR11138">
    <property type="entry name" value="METHIONYL-TRNA FORMYLTRANSFERASE"/>
    <property type="match status" value="1"/>
</dbReference>
<comment type="caution">
    <text evidence="8">The sequence shown here is derived from an EMBL/GenBank/DDBJ whole genome shotgun (WGS) entry which is preliminary data.</text>
</comment>
<dbReference type="GO" id="GO:0004479">
    <property type="term" value="F:methionyl-tRNA formyltransferase activity"/>
    <property type="evidence" value="ECO:0007669"/>
    <property type="project" value="UniProtKB-EC"/>
</dbReference>
<accession>A0ABS8KTP7</accession>
<evidence type="ECO:0000256" key="5">
    <source>
        <dbReference type="HAMAP-Rule" id="MF_00182"/>
    </source>
</evidence>
<dbReference type="CDD" id="cd08704">
    <property type="entry name" value="Met_tRNA_FMT_C"/>
    <property type="match status" value="1"/>
</dbReference>
<evidence type="ECO:0000256" key="3">
    <source>
        <dbReference type="ARBA" id="ARBA00022679"/>
    </source>
</evidence>
<evidence type="ECO:0000256" key="4">
    <source>
        <dbReference type="ARBA" id="ARBA00022917"/>
    </source>
</evidence>
<keyword evidence="9" id="KW-1185">Reference proteome</keyword>
<dbReference type="NCBIfam" id="TIGR00460">
    <property type="entry name" value="fmt"/>
    <property type="match status" value="1"/>
</dbReference>
<keyword evidence="3 5" id="KW-0808">Transferase</keyword>
<comment type="similarity">
    <text evidence="1 5">Belongs to the Fmt family.</text>
</comment>